<evidence type="ECO:0000259" key="4">
    <source>
        <dbReference type="PROSITE" id="PS01124"/>
    </source>
</evidence>
<evidence type="ECO:0000256" key="3">
    <source>
        <dbReference type="ARBA" id="ARBA00023163"/>
    </source>
</evidence>
<gene>
    <name evidence="5" type="ORF">N1028_06650</name>
</gene>
<dbReference type="PROSITE" id="PS00041">
    <property type="entry name" value="HTH_ARAC_FAMILY_1"/>
    <property type="match status" value="1"/>
</dbReference>
<dbReference type="PANTHER" id="PTHR46796">
    <property type="entry name" value="HTH-TYPE TRANSCRIPTIONAL ACTIVATOR RHAS-RELATED"/>
    <property type="match status" value="1"/>
</dbReference>
<dbReference type="InterPro" id="IPR050204">
    <property type="entry name" value="AraC_XylS_family_regulators"/>
</dbReference>
<keyword evidence="6" id="KW-1185">Reference proteome</keyword>
<dbReference type="InterPro" id="IPR011051">
    <property type="entry name" value="RmlC_Cupin_sf"/>
</dbReference>
<sequence length="320" mass="34772">MESIRPLRAFPVVAASDPDDVYRAAAKLMSRHRMHLPQRTTTMHARIQAAQLETSALLWFEYGTPTEIFSDPLEGYSTVHVPMAGHLEVEHDGDWHPVGTGTGAVFSEGSPVRMRWSGDLRLLVARIDQTALLERLGRFTRVDSRPLVFSPFLDRQGAGGAVTGAVIAASRAVESAGGSGPPPRMARAFDDALVDALLLGHGHSYTDDILAPVPLPSPRVVRTVVDHLEAHYAADLTAADLARVAGVSQRSLYDAFHRRFGVSPLRYLRDLRLDRARAALQSDPSATVASVAHAVGFPHPSRFAAAFRARFGEPPSRTSH</sequence>
<comment type="caution">
    <text evidence="5">The sequence shown here is derived from an EMBL/GenBank/DDBJ whole genome shotgun (WGS) entry which is preliminary data.</text>
</comment>
<feature type="domain" description="HTH araC/xylS-type" evidence="4">
    <location>
        <begin position="222"/>
        <end position="320"/>
    </location>
</feature>
<dbReference type="SUPFAM" id="SSF46689">
    <property type="entry name" value="Homeodomain-like"/>
    <property type="match status" value="2"/>
</dbReference>
<evidence type="ECO:0000313" key="5">
    <source>
        <dbReference type="EMBL" id="MCS5725572.1"/>
    </source>
</evidence>
<dbReference type="InterPro" id="IPR018062">
    <property type="entry name" value="HTH_AraC-typ_CS"/>
</dbReference>
<dbReference type="Proteomes" id="UP001165587">
    <property type="component" value="Unassembled WGS sequence"/>
</dbReference>
<dbReference type="InterPro" id="IPR035418">
    <property type="entry name" value="AraC-bd_2"/>
</dbReference>
<protein>
    <submittedName>
        <fullName evidence="5">AraC family transcriptional regulator</fullName>
    </submittedName>
</protein>
<evidence type="ECO:0000256" key="2">
    <source>
        <dbReference type="ARBA" id="ARBA00023125"/>
    </source>
</evidence>
<keyword evidence="2" id="KW-0238">DNA-binding</keyword>
<reference evidence="5" key="1">
    <citation type="submission" date="2022-08" db="EMBL/GenBank/DDBJ databases">
        <authorList>
            <person name="Deng Y."/>
            <person name="Han X.-F."/>
            <person name="Zhang Y.-Q."/>
        </authorList>
    </citation>
    <scope>NUCLEOTIDE SEQUENCE</scope>
    <source>
        <strain evidence="5">CPCC 203407</strain>
    </source>
</reference>
<dbReference type="Pfam" id="PF12833">
    <property type="entry name" value="HTH_18"/>
    <property type="match status" value="1"/>
</dbReference>
<dbReference type="PROSITE" id="PS01124">
    <property type="entry name" value="HTH_ARAC_FAMILY_2"/>
    <property type="match status" value="1"/>
</dbReference>
<dbReference type="RefSeq" id="WP_259526087.1">
    <property type="nucleotide sequence ID" value="NZ_JANLCK010000003.1"/>
</dbReference>
<dbReference type="InterPro" id="IPR018060">
    <property type="entry name" value="HTH_AraC"/>
</dbReference>
<organism evidence="5 6">
    <name type="scientific">Herbiconiux oxytropis</name>
    <dbReference type="NCBI Taxonomy" id="2970915"/>
    <lineage>
        <taxon>Bacteria</taxon>
        <taxon>Bacillati</taxon>
        <taxon>Actinomycetota</taxon>
        <taxon>Actinomycetes</taxon>
        <taxon>Micrococcales</taxon>
        <taxon>Microbacteriaceae</taxon>
        <taxon>Herbiconiux</taxon>
    </lineage>
</organism>
<dbReference type="GO" id="GO:0003700">
    <property type="term" value="F:DNA-binding transcription factor activity"/>
    <property type="evidence" value="ECO:0007669"/>
    <property type="project" value="InterPro"/>
</dbReference>
<evidence type="ECO:0000313" key="6">
    <source>
        <dbReference type="Proteomes" id="UP001165587"/>
    </source>
</evidence>
<dbReference type="InterPro" id="IPR009057">
    <property type="entry name" value="Homeodomain-like_sf"/>
</dbReference>
<dbReference type="GO" id="GO:0043565">
    <property type="term" value="F:sequence-specific DNA binding"/>
    <property type="evidence" value="ECO:0007669"/>
    <property type="project" value="InterPro"/>
</dbReference>
<dbReference type="Gene3D" id="1.10.10.60">
    <property type="entry name" value="Homeodomain-like"/>
    <property type="match status" value="1"/>
</dbReference>
<dbReference type="EMBL" id="JANLCK010000003">
    <property type="protein sequence ID" value="MCS5725572.1"/>
    <property type="molecule type" value="Genomic_DNA"/>
</dbReference>
<dbReference type="AlphaFoldDB" id="A0AA42BT76"/>
<name>A0AA42BT76_9MICO</name>
<dbReference type="SMART" id="SM00342">
    <property type="entry name" value="HTH_ARAC"/>
    <property type="match status" value="1"/>
</dbReference>
<proteinExistence type="predicted"/>
<keyword evidence="1" id="KW-0805">Transcription regulation</keyword>
<evidence type="ECO:0000256" key="1">
    <source>
        <dbReference type="ARBA" id="ARBA00023015"/>
    </source>
</evidence>
<accession>A0AA42BT76</accession>
<keyword evidence="3" id="KW-0804">Transcription</keyword>
<dbReference type="SUPFAM" id="SSF51182">
    <property type="entry name" value="RmlC-like cupins"/>
    <property type="match status" value="1"/>
</dbReference>
<dbReference type="Pfam" id="PF14525">
    <property type="entry name" value="AraC_binding_2"/>
    <property type="match status" value="1"/>
</dbReference>